<evidence type="ECO:0000313" key="6">
    <source>
        <dbReference type="EMBL" id="KAK7039550.1"/>
    </source>
</evidence>
<protein>
    <submittedName>
        <fullName evidence="6">SH3 and PX-domain-containing 3</fullName>
    </submittedName>
</protein>
<dbReference type="Pfam" id="PF00787">
    <property type="entry name" value="PX"/>
    <property type="match status" value="1"/>
</dbReference>
<dbReference type="SMART" id="SM00326">
    <property type="entry name" value="SH3"/>
    <property type="match status" value="1"/>
</dbReference>
<keyword evidence="7" id="KW-1185">Reference proteome</keyword>
<dbReference type="GO" id="GO:0031410">
    <property type="term" value="C:cytoplasmic vesicle"/>
    <property type="evidence" value="ECO:0007669"/>
    <property type="project" value="TreeGrafter"/>
</dbReference>
<dbReference type="InterPro" id="IPR019497">
    <property type="entry name" value="Sorting_nexin_WASP-bd-dom"/>
</dbReference>
<evidence type="ECO:0000259" key="5">
    <source>
        <dbReference type="PROSITE" id="PS50195"/>
    </source>
</evidence>
<dbReference type="GO" id="GO:0035091">
    <property type="term" value="F:phosphatidylinositol binding"/>
    <property type="evidence" value="ECO:0007669"/>
    <property type="project" value="InterPro"/>
</dbReference>
<accession>A0AAW0CK63</accession>
<dbReference type="PANTHER" id="PTHR45827:SF1">
    <property type="entry name" value="SORTING NEXIN"/>
    <property type="match status" value="1"/>
</dbReference>
<dbReference type="AlphaFoldDB" id="A0AAW0CK63"/>
<dbReference type="Pfam" id="PF14604">
    <property type="entry name" value="SH3_9"/>
    <property type="match status" value="1"/>
</dbReference>
<gene>
    <name evidence="6" type="ORF">R3P38DRAFT_2900327</name>
</gene>
<dbReference type="EMBL" id="JAWWNJ010000016">
    <property type="protein sequence ID" value="KAK7039550.1"/>
    <property type="molecule type" value="Genomic_DNA"/>
</dbReference>
<evidence type="ECO:0000256" key="2">
    <source>
        <dbReference type="PROSITE-ProRule" id="PRU00192"/>
    </source>
</evidence>
<dbReference type="Gene3D" id="3.30.1520.10">
    <property type="entry name" value="Phox-like domain"/>
    <property type="match status" value="1"/>
</dbReference>
<feature type="region of interest" description="Disordered" evidence="3">
    <location>
        <begin position="45"/>
        <end position="64"/>
    </location>
</feature>
<dbReference type="PANTHER" id="PTHR45827">
    <property type="entry name" value="SORTING NEXIN"/>
    <property type="match status" value="1"/>
</dbReference>
<dbReference type="InterPro" id="IPR036871">
    <property type="entry name" value="PX_dom_sf"/>
</dbReference>
<dbReference type="Gene3D" id="1.20.1270.60">
    <property type="entry name" value="Arfaptin homology (AH) domain/BAR domain"/>
    <property type="match status" value="1"/>
</dbReference>
<feature type="domain" description="PX" evidence="5">
    <location>
        <begin position="269"/>
        <end position="393"/>
    </location>
</feature>
<organism evidence="6 7">
    <name type="scientific">Favolaschia claudopus</name>
    <dbReference type="NCBI Taxonomy" id="2862362"/>
    <lineage>
        <taxon>Eukaryota</taxon>
        <taxon>Fungi</taxon>
        <taxon>Dikarya</taxon>
        <taxon>Basidiomycota</taxon>
        <taxon>Agaricomycotina</taxon>
        <taxon>Agaricomycetes</taxon>
        <taxon>Agaricomycetidae</taxon>
        <taxon>Agaricales</taxon>
        <taxon>Marasmiineae</taxon>
        <taxon>Mycenaceae</taxon>
        <taxon>Favolaschia</taxon>
    </lineage>
</organism>
<dbReference type="GO" id="GO:0006897">
    <property type="term" value="P:endocytosis"/>
    <property type="evidence" value="ECO:0007669"/>
    <property type="project" value="TreeGrafter"/>
</dbReference>
<feature type="region of interest" description="Disordered" evidence="3">
    <location>
        <begin position="215"/>
        <end position="242"/>
    </location>
</feature>
<dbReference type="SUPFAM" id="SSF50044">
    <property type="entry name" value="SH3-domain"/>
    <property type="match status" value="1"/>
</dbReference>
<dbReference type="InterPro" id="IPR027267">
    <property type="entry name" value="AH/BAR_dom_sf"/>
</dbReference>
<evidence type="ECO:0000256" key="3">
    <source>
        <dbReference type="SAM" id="MobiDB-lite"/>
    </source>
</evidence>
<dbReference type="SMART" id="SM00312">
    <property type="entry name" value="PX"/>
    <property type="match status" value="1"/>
</dbReference>
<dbReference type="PROSITE" id="PS50195">
    <property type="entry name" value="PX"/>
    <property type="match status" value="1"/>
</dbReference>
<feature type="compositionally biased region" description="Acidic residues" evidence="3">
    <location>
        <begin position="230"/>
        <end position="239"/>
    </location>
</feature>
<reference evidence="6 7" key="1">
    <citation type="journal article" date="2024" name="J Genomics">
        <title>Draft genome sequencing and assembly of Favolaschia claudopus CIRM-BRFM 2984 isolated from oak limbs.</title>
        <authorList>
            <person name="Navarro D."/>
            <person name="Drula E."/>
            <person name="Chaduli D."/>
            <person name="Cazenave R."/>
            <person name="Ahrendt S."/>
            <person name="Wang J."/>
            <person name="Lipzen A."/>
            <person name="Daum C."/>
            <person name="Barry K."/>
            <person name="Grigoriev I.V."/>
            <person name="Favel A."/>
            <person name="Rosso M.N."/>
            <person name="Martin F."/>
        </authorList>
    </citation>
    <scope>NUCLEOTIDE SEQUENCE [LARGE SCALE GENOMIC DNA]</scope>
    <source>
        <strain evidence="6 7">CIRM-BRFM 2984</strain>
    </source>
</reference>
<proteinExistence type="predicted"/>
<dbReference type="GO" id="GO:0097320">
    <property type="term" value="P:plasma membrane tubulation"/>
    <property type="evidence" value="ECO:0007669"/>
    <property type="project" value="TreeGrafter"/>
</dbReference>
<dbReference type="Gene3D" id="2.30.30.40">
    <property type="entry name" value="SH3 Domains"/>
    <property type="match status" value="1"/>
</dbReference>
<dbReference type="Pfam" id="PF10456">
    <property type="entry name" value="BAR_3_WASP_bdg"/>
    <property type="match status" value="1"/>
</dbReference>
<feature type="compositionally biased region" description="Acidic residues" evidence="3">
    <location>
        <begin position="50"/>
        <end position="60"/>
    </location>
</feature>
<name>A0AAW0CK63_9AGAR</name>
<dbReference type="PROSITE" id="PS50002">
    <property type="entry name" value="SH3"/>
    <property type="match status" value="1"/>
</dbReference>
<dbReference type="Proteomes" id="UP001362999">
    <property type="component" value="Unassembled WGS sequence"/>
</dbReference>
<sequence length="723" mass="79873">MATLPRSPPSSKFLSASVAAAQRRPLSDFDAGINASTAWTEHLEATGSLSDEEPEEEDSEVASRPARALYDFEGKSEFRELDVVAGDELEVIKEDLADGWSLVKNVAGEVGLLPRTYYTFTSDFTATPEVAASGFSLLGGPSRLHQRDPSSSSITPRGSLVSTEIVPQNTGEWRTAFPNFRQSLLGGKSLNRFSTFVTSGAEEWVLKGSATEAISPESATVSAHDRIESTDSDSEEAEEERNRLNRLGLGEADRHFVDAGLAWKTKLPPFRVLVHSPSKRTSTLSGGFTIYSVTSLFHPPPTTDLDSPPASPTRITVHRRFSHFVILHTALTRRLPGIALPPLPEKQYAGRFSEDFVEARRGDLERYMSRVVRHPVARYAEVVTFFLGCESDTEWKRLVPQHLAMPAAGPAFYARVFHPDFNVDAEDAAESVDRFDTHTRAIGKGVQGLRNIFGRVREARVEMSKAERLLSYSLLSLITSKPLASAPVTGASEEEEDYNAKGKGLLNEDGAWCWREGCQGCLKLTKAMQKTSEALQNVADLYDDHARRTQLATHEALKSVAHPSSLYEGVVTTHRSTLSRYSQAMATDKQTDSEMAARCETVLNTTMAEMETYHTQKTEDFSALTKEHLDGEIEFYEQVLNRLRSARRGFDEPQFTQLGAESRQASIYERELEHPRLTAAPLLQPAPHVFDAAPMRPVSVAIQEGVGMLLGPSSRGSVFGKFW</sequence>
<dbReference type="InterPro" id="IPR036028">
    <property type="entry name" value="SH3-like_dom_sf"/>
</dbReference>
<comment type="caution">
    <text evidence="6">The sequence shown here is derived from an EMBL/GenBank/DDBJ whole genome shotgun (WGS) entry which is preliminary data.</text>
</comment>
<evidence type="ECO:0000256" key="1">
    <source>
        <dbReference type="ARBA" id="ARBA00022443"/>
    </source>
</evidence>
<dbReference type="InterPro" id="IPR001452">
    <property type="entry name" value="SH3_domain"/>
</dbReference>
<dbReference type="GO" id="GO:0016197">
    <property type="term" value="P:endosomal transport"/>
    <property type="evidence" value="ECO:0007669"/>
    <property type="project" value="TreeGrafter"/>
</dbReference>
<feature type="domain" description="SH3" evidence="4">
    <location>
        <begin position="61"/>
        <end position="123"/>
    </location>
</feature>
<keyword evidence="1 2" id="KW-0728">SH3 domain</keyword>
<dbReference type="InterPro" id="IPR001683">
    <property type="entry name" value="PX_dom"/>
</dbReference>
<evidence type="ECO:0000313" key="7">
    <source>
        <dbReference type="Proteomes" id="UP001362999"/>
    </source>
</evidence>
<evidence type="ECO:0000259" key="4">
    <source>
        <dbReference type="PROSITE" id="PS50002"/>
    </source>
</evidence>
<dbReference type="GO" id="GO:0005886">
    <property type="term" value="C:plasma membrane"/>
    <property type="evidence" value="ECO:0007669"/>
    <property type="project" value="TreeGrafter"/>
</dbReference>
<dbReference type="SUPFAM" id="SSF64268">
    <property type="entry name" value="PX domain"/>
    <property type="match status" value="1"/>
</dbReference>